<sequence length="114" mass="12738">MSRSKPKTTTTTTTVPTATNEPAMPGIFDDCDGFYKVSPGDQCDTIATEHGISKAQFMEWNTSVDDRKPTRSPGSHSFNLPFPCKDRPLLARHKSNQRSPVLQTTECSNLWLDY</sequence>
<dbReference type="AlphaFoldDB" id="A0A1V6QBX6"/>
<dbReference type="Proteomes" id="UP000191672">
    <property type="component" value="Unassembled WGS sequence"/>
</dbReference>
<dbReference type="PANTHER" id="PTHR34997">
    <property type="entry name" value="AM15"/>
    <property type="match status" value="1"/>
</dbReference>
<gene>
    <name evidence="5" type="ORF">PENANT_c008G11841</name>
</gene>
<dbReference type="Gene3D" id="3.10.350.10">
    <property type="entry name" value="LysM domain"/>
    <property type="match status" value="1"/>
</dbReference>
<protein>
    <recommendedName>
        <fullName evidence="4">LysM domain-containing protein</fullName>
    </recommendedName>
</protein>
<dbReference type="InterPro" id="IPR036779">
    <property type="entry name" value="LysM_dom_sf"/>
</dbReference>
<dbReference type="InterPro" id="IPR052210">
    <property type="entry name" value="LysM1-like"/>
</dbReference>
<reference evidence="6" key="1">
    <citation type="journal article" date="2017" name="Nat. Microbiol.">
        <title>Global analysis of biosynthetic gene clusters reveals vast potential of secondary metabolite production in Penicillium species.</title>
        <authorList>
            <person name="Nielsen J.C."/>
            <person name="Grijseels S."/>
            <person name="Prigent S."/>
            <person name="Ji B."/>
            <person name="Dainat J."/>
            <person name="Nielsen K.F."/>
            <person name="Frisvad J.C."/>
            <person name="Workman M."/>
            <person name="Nielsen J."/>
        </authorList>
    </citation>
    <scope>NUCLEOTIDE SEQUENCE [LARGE SCALE GENOMIC DNA]</scope>
    <source>
        <strain evidence="6">IBT 31811</strain>
    </source>
</reference>
<evidence type="ECO:0000259" key="4">
    <source>
        <dbReference type="PROSITE" id="PS51782"/>
    </source>
</evidence>
<feature type="region of interest" description="Disordered" evidence="3">
    <location>
        <begin position="1"/>
        <end position="23"/>
    </location>
</feature>
<dbReference type="EMBL" id="MDYN01000008">
    <property type="protein sequence ID" value="OQD86356.1"/>
    <property type="molecule type" value="Genomic_DNA"/>
</dbReference>
<feature type="domain" description="LysM" evidence="4">
    <location>
        <begin position="33"/>
        <end position="80"/>
    </location>
</feature>
<organism evidence="5 6">
    <name type="scientific">Penicillium antarcticum</name>
    <dbReference type="NCBI Taxonomy" id="416450"/>
    <lineage>
        <taxon>Eukaryota</taxon>
        <taxon>Fungi</taxon>
        <taxon>Dikarya</taxon>
        <taxon>Ascomycota</taxon>
        <taxon>Pezizomycotina</taxon>
        <taxon>Eurotiomycetes</taxon>
        <taxon>Eurotiomycetidae</taxon>
        <taxon>Eurotiales</taxon>
        <taxon>Aspergillaceae</taxon>
        <taxon>Penicillium</taxon>
    </lineage>
</organism>
<evidence type="ECO:0000313" key="6">
    <source>
        <dbReference type="Proteomes" id="UP000191672"/>
    </source>
</evidence>
<evidence type="ECO:0000256" key="2">
    <source>
        <dbReference type="ARBA" id="ARBA00023026"/>
    </source>
</evidence>
<keyword evidence="6" id="KW-1185">Reference proteome</keyword>
<evidence type="ECO:0000256" key="1">
    <source>
        <dbReference type="ARBA" id="ARBA00022669"/>
    </source>
</evidence>
<dbReference type="Pfam" id="PF01476">
    <property type="entry name" value="LysM"/>
    <property type="match status" value="1"/>
</dbReference>
<comment type="caution">
    <text evidence="5">The sequence shown here is derived from an EMBL/GenBank/DDBJ whole genome shotgun (WGS) entry which is preliminary data.</text>
</comment>
<evidence type="ECO:0000256" key="3">
    <source>
        <dbReference type="SAM" id="MobiDB-lite"/>
    </source>
</evidence>
<feature type="compositionally biased region" description="Low complexity" evidence="3">
    <location>
        <begin position="8"/>
        <end position="19"/>
    </location>
</feature>
<dbReference type="InterPro" id="IPR018392">
    <property type="entry name" value="LysM"/>
</dbReference>
<evidence type="ECO:0000313" key="5">
    <source>
        <dbReference type="EMBL" id="OQD86356.1"/>
    </source>
</evidence>
<dbReference type="SUPFAM" id="SSF54106">
    <property type="entry name" value="LysM domain"/>
    <property type="match status" value="1"/>
</dbReference>
<dbReference type="CDD" id="cd00118">
    <property type="entry name" value="LysM"/>
    <property type="match status" value="1"/>
</dbReference>
<proteinExistence type="predicted"/>
<dbReference type="PROSITE" id="PS51782">
    <property type="entry name" value="LYSM"/>
    <property type="match status" value="1"/>
</dbReference>
<accession>A0A1V6QBX6</accession>
<keyword evidence="1" id="KW-0147">Chitin-binding</keyword>
<dbReference type="GO" id="GO:0008061">
    <property type="term" value="F:chitin binding"/>
    <property type="evidence" value="ECO:0007669"/>
    <property type="project" value="UniProtKB-KW"/>
</dbReference>
<name>A0A1V6QBX6_9EURO</name>
<dbReference type="STRING" id="416450.A0A1V6QBX6"/>
<keyword evidence="2" id="KW-0843">Virulence</keyword>
<dbReference type="PANTHER" id="PTHR34997:SF18">
    <property type="entry name" value="LYSM DOMAIN-CONTAINING PROTEIN"/>
    <property type="match status" value="1"/>
</dbReference>